<proteinExistence type="predicted"/>
<dbReference type="AlphaFoldDB" id="A0A834DQU8"/>
<evidence type="ECO:0000313" key="3">
    <source>
        <dbReference type="Proteomes" id="UP000664940"/>
    </source>
</evidence>
<feature type="compositionally biased region" description="Low complexity" evidence="1">
    <location>
        <begin position="83"/>
        <end position="97"/>
    </location>
</feature>
<organism evidence="2 3">
    <name type="scientific">Phyllostomus discolor</name>
    <name type="common">pale spear-nosed bat</name>
    <dbReference type="NCBI Taxonomy" id="89673"/>
    <lineage>
        <taxon>Eukaryota</taxon>
        <taxon>Metazoa</taxon>
        <taxon>Chordata</taxon>
        <taxon>Craniata</taxon>
        <taxon>Vertebrata</taxon>
        <taxon>Euteleostomi</taxon>
        <taxon>Mammalia</taxon>
        <taxon>Eutheria</taxon>
        <taxon>Laurasiatheria</taxon>
        <taxon>Chiroptera</taxon>
        <taxon>Yangochiroptera</taxon>
        <taxon>Phyllostomidae</taxon>
        <taxon>Phyllostominae</taxon>
        <taxon>Phyllostomus</taxon>
    </lineage>
</organism>
<evidence type="ECO:0000313" key="2">
    <source>
        <dbReference type="EMBL" id="KAF6092530.1"/>
    </source>
</evidence>
<comment type="caution">
    <text evidence="2">The sequence shown here is derived from an EMBL/GenBank/DDBJ whole genome shotgun (WGS) entry which is preliminary data.</text>
</comment>
<feature type="compositionally biased region" description="Basic and acidic residues" evidence="1">
    <location>
        <begin position="1"/>
        <end position="23"/>
    </location>
</feature>
<feature type="compositionally biased region" description="Acidic residues" evidence="1">
    <location>
        <begin position="44"/>
        <end position="55"/>
    </location>
</feature>
<protein>
    <submittedName>
        <fullName evidence="2">Uncharacterized protein</fullName>
    </submittedName>
</protein>
<dbReference type="InterPro" id="IPR029174">
    <property type="entry name" value="DUF4637"/>
</dbReference>
<reference evidence="2 3" key="1">
    <citation type="journal article" date="2020" name="Nature">
        <title>Six reference-quality genomes reveal evolution of bat adaptations.</title>
        <authorList>
            <person name="Jebb D."/>
            <person name="Huang Z."/>
            <person name="Pippel M."/>
            <person name="Hughes G.M."/>
            <person name="Lavrichenko K."/>
            <person name="Devanna P."/>
            <person name="Winkler S."/>
            <person name="Jermiin L.S."/>
            <person name="Skirmuntt E.C."/>
            <person name="Katzourakis A."/>
            <person name="Burkitt-Gray L."/>
            <person name="Ray D.A."/>
            <person name="Sullivan K.A.M."/>
            <person name="Roscito J.G."/>
            <person name="Kirilenko B.M."/>
            <person name="Davalos L.M."/>
            <person name="Corthals A.P."/>
            <person name="Power M.L."/>
            <person name="Jones G."/>
            <person name="Ransome R.D."/>
            <person name="Dechmann D.K.N."/>
            <person name="Locatelli A.G."/>
            <person name="Puechmaille S.J."/>
            <person name="Fedrigo O."/>
            <person name="Jarvis E.D."/>
            <person name="Hiller M."/>
            <person name="Vernes S.C."/>
            <person name="Myers E.W."/>
            <person name="Teeling E.C."/>
        </authorList>
    </citation>
    <scope>NUCLEOTIDE SEQUENCE [LARGE SCALE GENOMIC DNA]</scope>
    <source>
        <strain evidence="2">Bat1K_MPI-CBG_1</strain>
    </source>
</reference>
<evidence type="ECO:0000256" key="1">
    <source>
        <dbReference type="SAM" id="MobiDB-lite"/>
    </source>
</evidence>
<accession>A0A834DQU8</accession>
<dbReference type="PANTHER" id="PTHR37878">
    <property type="entry name" value="HYPOTHETICAL PROTEIN LOC689039"/>
    <property type="match status" value="1"/>
</dbReference>
<name>A0A834DQU8_9CHIR</name>
<feature type="region of interest" description="Disordered" evidence="1">
    <location>
        <begin position="1"/>
        <end position="132"/>
    </location>
</feature>
<gene>
    <name evidence="2" type="ORF">HJG60_001703</name>
</gene>
<dbReference type="EMBL" id="JABVXQ010000008">
    <property type="protein sequence ID" value="KAF6092530.1"/>
    <property type="molecule type" value="Genomic_DNA"/>
</dbReference>
<dbReference type="Proteomes" id="UP000664940">
    <property type="component" value="Unassembled WGS sequence"/>
</dbReference>
<sequence>MDKHGVKTPLWKKELEETGVREEEAAEERSEEEDEGRPSQESTTESEAEGQEAEGGEGREQGSVSYCPLRQESSTQQEAEPPGGAVRVADQAAATARRGLRALRDPFLQEMREPAQQPGLHSALHSGALGSG</sequence>
<dbReference type="PANTHER" id="PTHR37878:SF1">
    <property type="entry name" value="DUF4637 DOMAIN-CONTAINING PROTEIN"/>
    <property type="match status" value="1"/>
</dbReference>
<feature type="compositionally biased region" description="Acidic residues" evidence="1">
    <location>
        <begin position="24"/>
        <end position="35"/>
    </location>
</feature>